<dbReference type="PROSITE" id="PS50920">
    <property type="entry name" value="SOLCAR"/>
    <property type="match status" value="3"/>
</dbReference>
<comment type="caution">
    <text evidence="17">The sequence shown here is derived from an EMBL/GenBank/DDBJ whole genome shotgun (WGS) entry which is preliminary data.</text>
</comment>
<evidence type="ECO:0000256" key="14">
    <source>
        <dbReference type="PROSITE-ProRule" id="PRU00282"/>
    </source>
</evidence>
<dbReference type="InterPro" id="IPR002067">
    <property type="entry name" value="MCP"/>
</dbReference>
<dbReference type="PANTHER" id="PTHR45635">
    <property type="entry name" value="ADP,ATP CARRIER PROTEIN 1-RELATED-RELATED"/>
    <property type="match status" value="1"/>
</dbReference>
<evidence type="ECO:0000256" key="1">
    <source>
        <dbReference type="ARBA" id="ARBA00004448"/>
    </source>
</evidence>
<evidence type="ECO:0000256" key="2">
    <source>
        <dbReference type="ARBA" id="ARBA00006375"/>
    </source>
</evidence>
<keyword evidence="10" id="KW-0496">Mitochondrion</keyword>
<dbReference type="InterPro" id="IPR023395">
    <property type="entry name" value="MCP_dom_sf"/>
</dbReference>
<comment type="caution">
    <text evidence="16">Lacks conserved residue(s) required for the propagation of feature annotation.</text>
</comment>
<keyword evidence="4 15" id="KW-0813">Transport</keyword>
<dbReference type="Gene3D" id="1.50.40.10">
    <property type="entry name" value="Mitochondrial carrier domain"/>
    <property type="match status" value="1"/>
</dbReference>
<dbReference type="Pfam" id="PF00153">
    <property type="entry name" value="Mito_carr"/>
    <property type="match status" value="3"/>
</dbReference>
<dbReference type="PRINTS" id="PR00927">
    <property type="entry name" value="ADPTRNSLCASE"/>
</dbReference>
<dbReference type="InterPro" id="IPR018108">
    <property type="entry name" value="MCP_transmembrane"/>
</dbReference>
<proteinExistence type="inferred from homology"/>
<reference evidence="17" key="2">
    <citation type="submission" date="2022-01" db="EMBL/GenBank/DDBJ databases">
        <authorList>
            <person name="Hirooka S."/>
            <person name="Miyagishima S.Y."/>
        </authorList>
    </citation>
    <scope>NUCLEOTIDE SEQUENCE</scope>
    <source>
        <strain evidence="17">NBRC 102759</strain>
    </source>
</reference>
<keyword evidence="8" id="KW-0999">Mitochondrion inner membrane</keyword>
<dbReference type="GO" id="GO:0005471">
    <property type="term" value="F:ATP:ADP antiporter activity"/>
    <property type="evidence" value="ECO:0007669"/>
    <property type="project" value="UniProtKB-UniRule"/>
</dbReference>
<accession>A0A9C7Q4P0</accession>
<keyword evidence="6 14" id="KW-0812">Transmembrane</keyword>
<dbReference type="GO" id="GO:1990544">
    <property type="term" value="P:mitochondrial ATP transmembrane transport"/>
    <property type="evidence" value="ECO:0007669"/>
    <property type="project" value="InterPro"/>
</dbReference>
<feature type="transmembrane region" description="Helical" evidence="16">
    <location>
        <begin position="224"/>
        <end position="245"/>
    </location>
</feature>
<dbReference type="AlphaFoldDB" id="A0A9C7Q4P0"/>
<feature type="repeat" description="Solcar" evidence="14">
    <location>
        <begin position="125"/>
        <end position="214"/>
    </location>
</feature>
<feature type="transmembrane region" description="Helical" evidence="16">
    <location>
        <begin position="186"/>
        <end position="204"/>
    </location>
</feature>
<keyword evidence="18" id="KW-1185">Reference proteome</keyword>
<name>A0A9C7Q4P0_9RHOD</name>
<evidence type="ECO:0000256" key="16">
    <source>
        <dbReference type="RuleBase" id="RU368008"/>
    </source>
</evidence>
<dbReference type="GO" id="GO:0005743">
    <property type="term" value="C:mitochondrial inner membrane"/>
    <property type="evidence" value="ECO:0007669"/>
    <property type="project" value="UniProtKB-SubCell"/>
</dbReference>
<reference evidence="17" key="1">
    <citation type="journal article" date="2022" name="Proc. Natl. Acad. Sci. U.S.A.">
        <title>Life cycle and functional genomics of the unicellular red alga Galdieria for elucidating algal and plant evolution and industrial use.</title>
        <authorList>
            <person name="Hirooka S."/>
            <person name="Itabashi T."/>
            <person name="Ichinose T.M."/>
            <person name="Onuma R."/>
            <person name="Fujiwara T."/>
            <person name="Yamashita S."/>
            <person name="Jong L.W."/>
            <person name="Tomita R."/>
            <person name="Iwane A.H."/>
            <person name="Miyagishima S.Y."/>
        </authorList>
    </citation>
    <scope>NUCLEOTIDE SEQUENCE</scope>
    <source>
        <strain evidence="17">NBRC 102759</strain>
    </source>
</reference>
<evidence type="ECO:0000256" key="3">
    <source>
        <dbReference type="ARBA" id="ARBA00011245"/>
    </source>
</evidence>
<comment type="function">
    <text evidence="13">ADP:ATP antiporter that mediates import of ADP into the mitochondrial matrix for ATP synthesis, and export of ATP out to fuel the cell. Cycles between the cytoplasmic-open state (c-state) and the matrix-open state (m-state): operates by the alternating access mechanism with a single substrate-binding site intermittently exposed to either the cytosolic (c-state) or matrix (m-state) side of the inner mitochondrial membrane.</text>
</comment>
<keyword evidence="7" id="KW-0677">Repeat</keyword>
<evidence type="ECO:0000313" key="18">
    <source>
        <dbReference type="Proteomes" id="UP001061958"/>
    </source>
</evidence>
<evidence type="ECO:0000256" key="13">
    <source>
        <dbReference type="ARBA" id="ARBA00045250"/>
    </source>
</evidence>
<evidence type="ECO:0000313" key="17">
    <source>
        <dbReference type="EMBL" id="GJQ15690.1"/>
    </source>
</evidence>
<dbReference type="EMBL" id="BQMJ01000073">
    <property type="protein sequence ID" value="GJQ15690.1"/>
    <property type="molecule type" value="Genomic_DNA"/>
</dbReference>
<feature type="repeat" description="Solcar" evidence="14">
    <location>
        <begin position="20"/>
        <end position="112"/>
    </location>
</feature>
<evidence type="ECO:0000256" key="4">
    <source>
        <dbReference type="ARBA" id="ARBA00022448"/>
    </source>
</evidence>
<evidence type="ECO:0000256" key="10">
    <source>
        <dbReference type="ARBA" id="ARBA00023128"/>
    </source>
</evidence>
<evidence type="ECO:0000256" key="6">
    <source>
        <dbReference type="ARBA" id="ARBA00022692"/>
    </source>
</evidence>
<organism evidence="17 18">
    <name type="scientific">Galdieria partita</name>
    <dbReference type="NCBI Taxonomy" id="83374"/>
    <lineage>
        <taxon>Eukaryota</taxon>
        <taxon>Rhodophyta</taxon>
        <taxon>Bangiophyceae</taxon>
        <taxon>Galdieriales</taxon>
        <taxon>Galdieriaceae</taxon>
        <taxon>Galdieria</taxon>
    </lineage>
</organism>
<dbReference type="PRINTS" id="PR00926">
    <property type="entry name" value="MITOCARRIER"/>
</dbReference>
<evidence type="ECO:0000256" key="12">
    <source>
        <dbReference type="ARBA" id="ARBA00024143"/>
    </source>
</evidence>
<evidence type="ECO:0000256" key="9">
    <source>
        <dbReference type="ARBA" id="ARBA00022989"/>
    </source>
</evidence>
<evidence type="ECO:0000256" key="11">
    <source>
        <dbReference type="ARBA" id="ARBA00023136"/>
    </source>
</evidence>
<dbReference type="GO" id="GO:0140021">
    <property type="term" value="P:mitochondrial ADP transmembrane transport"/>
    <property type="evidence" value="ECO:0007669"/>
    <property type="project" value="InterPro"/>
</dbReference>
<dbReference type="SUPFAM" id="SSF103506">
    <property type="entry name" value="Mitochondrial carrier"/>
    <property type="match status" value="1"/>
</dbReference>
<feature type="repeat" description="Solcar" evidence="14">
    <location>
        <begin position="222"/>
        <end position="311"/>
    </location>
</feature>
<comment type="similarity">
    <text evidence="2 15">Belongs to the mitochondrial carrier (TC 2.A.29) family.</text>
</comment>
<keyword evidence="11 14" id="KW-0472">Membrane</keyword>
<protein>
    <recommendedName>
        <fullName evidence="16">ADP/ATP translocase</fullName>
    </recommendedName>
    <alternativeName>
        <fullName evidence="16">ADP,ATP carrier protein</fullName>
    </alternativeName>
</protein>
<feature type="transmembrane region" description="Helical" evidence="16">
    <location>
        <begin position="123"/>
        <end position="146"/>
    </location>
</feature>
<evidence type="ECO:0000256" key="15">
    <source>
        <dbReference type="RuleBase" id="RU000488"/>
    </source>
</evidence>
<sequence>MTSSVQTSQTLQSSSETKFKSFVKDLIFGGTAGGISKTVVAPLERVKLLLQVQASNVQIPEEKRYKGILDCIRRVPKEQGFISFWRGNMANVLRYFPTQGLNFAFKDKYRELFLEGVNKDTQFWRYFAGNLAAGGAAGATSLFVVYPMDFARTRMGVDVGRGESRLYTGIIDCIAKTAKSDGVFGLYRGFNVSLIGIIVYRAAYFGGFDTAKSFLLTGKLEHNIFLSWLIAQTVTTAAEVVSYPFDTVRRHMMMQAGLPVEQRRFRSSWDCTKKILVEEGWKSFFKGNWSNILRGAGGALVLVIYDEFKRYL</sequence>
<dbReference type="Proteomes" id="UP001061958">
    <property type="component" value="Unassembled WGS sequence"/>
</dbReference>
<comment type="subcellular location">
    <subcellularLocation>
        <location evidence="16">Membrane</location>
        <topology evidence="16">Multi-pass membrane protein</topology>
    </subcellularLocation>
    <subcellularLocation>
        <location evidence="1">Mitochondrion inner membrane</location>
        <topology evidence="1">Multi-pass membrane protein</topology>
    </subcellularLocation>
</comment>
<comment type="subunit">
    <text evidence="3 16">Monomer.</text>
</comment>
<gene>
    <name evidence="17" type="ORF">GpartN1_g7481.t1</name>
</gene>
<dbReference type="FunFam" id="1.50.40.10:FF:000002">
    <property type="entry name" value="Putative ADP/ATP translocase 2-like"/>
    <property type="match status" value="1"/>
</dbReference>
<keyword evidence="9 16" id="KW-1133">Transmembrane helix</keyword>
<comment type="function">
    <text evidence="16">Catalyzes the exchange of ADP and ATP across the membrane.</text>
</comment>
<evidence type="ECO:0000256" key="8">
    <source>
        <dbReference type="ARBA" id="ARBA00022792"/>
    </source>
</evidence>
<dbReference type="PANTHER" id="PTHR45635:SF14">
    <property type="entry name" value="ADP_ATP TRANSLOCASE"/>
    <property type="match status" value="1"/>
</dbReference>
<keyword evidence="5" id="KW-0050">Antiport</keyword>
<evidence type="ECO:0000256" key="5">
    <source>
        <dbReference type="ARBA" id="ARBA00022449"/>
    </source>
</evidence>
<comment type="catalytic activity">
    <reaction evidence="12">
        <text>ADP(in) + ATP(out) = ADP(out) + ATP(in)</text>
        <dbReference type="Rhea" id="RHEA:34999"/>
        <dbReference type="ChEBI" id="CHEBI:30616"/>
        <dbReference type="ChEBI" id="CHEBI:456216"/>
    </reaction>
    <physiologicalReaction direction="left-to-right" evidence="12">
        <dbReference type="Rhea" id="RHEA:35000"/>
    </physiologicalReaction>
</comment>
<evidence type="ECO:0000256" key="7">
    <source>
        <dbReference type="ARBA" id="ARBA00022737"/>
    </source>
</evidence>
<dbReference type="OrthoDB" id="270584at2759"/>
<dbReference type="InterPro" id="IPR002113">
    <property type="entry name" value="ADT_euk_type"/>
</dbReference>